<keyword evidence="7" id="KW-1185">Reference proteome</keyword>
<evidence type="ECO:0000256" key="4">
    <source>
        <dbReference type="ARBA" id="ARBA00023163"/>
    </source>
</evidence>
<dbReference type="Gene3D" id="1.10.10.10">
    <property type="entry name" value="Winged helix-like DNA-binding domain superfamily/Winged helix DNA-binding domain"/>
    <property type="match status" value="1"/>
</dbReference>
<evidence type="ECO:0000313" key="7">
    <source>
        <dbReference type="Proteomes" id="UP000482209"/>
    </source>
</evidence>
<evidence type="ECO:0000256" key="1">
    <source>
        <dbReference type="ARBA" id="ARBA00009437"/>
    </source>
</evidence>
<dbReference type="Pfam" id="PF00126">
    <property type="entry name" value="HTH_1"/>
    <property type="match status" value="1"/>
</dbReference>
<evidence type="ECO:0000313" key="6">
    <source>
        <dbReference type="EMBL" id="MSS63912.1"/>
    </source>
</evidence>
<keyword evidence="2" id="KW-0805">Transcription regulation</keyword>
<dbReference type="InterPro" id="IPR036390">
    <property type="entry name" value="WH_DNA-bd_sf"/>
</dbReference>
<sequence>MELKQLEIFAKVVEVQSFSKAAKELYVSQPTVSSNIVALEKEFEVKLFERTTKKVSVTKEGENFYRYAKEILEVSEELYYEFGKSYRQTERIVLAGSTIPSLYILPELVLKFQKKYPNVQFSIEQGDSSEVIQKVLSHQVAIGMVGQIKEDSRLCYIPFCRDKLVVITPVNNYYQELFRTDCTIKRFLEEPVIFREQKYGEKKEAELFLERYRITEEDLNVIAYMNDQEMIKRSVSCGMGISLISKRAAMDYAELGKIYIYEPDEEVSYRELYLVFEAKKKFDKLEKKFLDFTMETYKK</sequence>
<reference evidence="6 7" key="1">
    <citation type="submission" date="2019-08" db="EMBL/GenBank/DDBJ databases">
        <title>In-depth cultivation of the pig gut microbiome towards novel bacterial diversity and tailored functional studies.</title>
        <authorList>
            <person name="Wylensek D."/>
            <person name="Hitch T.C.A."/>
            <person name="Clavel T."/>
        </authorList>
    </citation>
    <scope>NUCLEOTIDE SEQUENCE [LARGE SCALE GENOMIC DNA]</scope>
    <source>
        <strain evidence="6 7">WCA-693-APC-MOT-I</strain>
    </source>
</reference>
<keyword evidence="3" id="KW-0238">DNA-binding</keyword>
<dbReference type="AlphaFoldDB" id="A0A6L5XYR9"/>
<dbReference type="RefSeq" id="WP_154519318.1">
    <property type="nucleotide sequence ID" value="NZ_VUMT01000011.1"/>
</dbReference>
<protein>
    <submittedName>
        <fullName evidence="6">LysR family transcriptional regulator</fullName>
    </submittedName>
</protein>
<dbReference type="InterPro" id="IPR036388">
    <property type="entry name" value="WH-like_DNA-bd_sf"/>
</dbReference>
<dbReference type="SUPFAM" id="SSF46785">
    <property type="entry name" value="Winged helix' DNA-binding domain"/>
    <property type="match status" value="1"/>
</dbReference>
<dbReference type="PROSITE" id="PS50931">
    <property type="entry name" value="HTH_LYSR"/>
    <property type="match status" value="1"/>
</dbReference>
<dbReference type="InterPro" id="IPR000847">
    <property type="entry name" value="LysR_HTH_N"/>
</dbReference>
<dbReference type="NCBIfam" id="NF040786">
    <property type="entry name" value="LysR_Sec_metab"/>
    <property type="match status" value="1"/>
</dbReference>
<comment type="caution">
    <text evidence="6">The sequence shown here is derived from an EMBL/GenBank/DDBJ whole genome shotgun (WGS) entry which is preliminary data.</text>
</comment>
<dbReference type="InterPro" id="IPR005119">
    <property type="entry name" value="LysR_subst-bd"/>
</dbReference>
<dbReference type="EMBL" id="VUMT01000011">
    <property type="protein sequence ID" value="MSS63912.1"/>
    <property type="molecule type" value="Genomic_DNA"/>
</dbReference>
<dbReference type="GO" id="GO:0003700">
    <property type="term" value="F:DNA-binding transcription factor activity"/>
    <property type="evidence" value="ECO:0007669"/>
    <property type="project" value="InterPro"/>
</dbReference>
<dbReference type="GO" id="GO:0000976">
    <property type="term" value="F:transcription cis-regulatory region binding"/>
    <property type="evidence" value="ECO:0007669"/>
    <property type="project" value="TreeGrafter"/>
</dbReference>
<name>A0A6L5XYR9_9FIRM</name>
<feature type="domain" description="HTH lysR-type" evidence="5">
    <location>
        <begin position="1"/>
        <end position="58"/>
    </location>
</feature>
<evidence type="ECO:0000256" key="2">
    <source>
        <dbReference type="ARBA" id="ARBA00023015"/>
    </source>
</evidence>
<dbReference type="InterPro" id="IPR047788">
    <property type="entry name" value="LysR-like_Sec_metab"/>
</dbReference>
<proteinExistence type="inferred from homology"/>
<dbReference type="PRINTS" id="PR00039">
    <property type="entry name" value="HTHLYSR"/>
</dbReference>
<evidence type="ECO:0000256" key="3">
    <source>
        <dbReference type="ARBA" id="ARBA00023125"/>
    </source>
</evidence>
<evidence type="ECO:0000259" key="5">
    <source>
        <dbReference type="PROSITE" id="PS50931"/>
    </source>
</evidence>
<dbReference type="Pfam" id="PF03466">
    <property type="entry name" value="LysR_substrate"/>
    <property type="match status" value="1"/>
</dbReference>
<dbReference type="PANTHER" id="PTHR30126:SF64">
    <property type="entry name" value="HTH-TYPE TRANSCRIPTIONAL REGULATOR CITR"/>
    <property type="match status" value="1"/>
</dbReference>
<organism evidence="6 7">
    <name type="scientific">Velocimicrobium porci</name>
    <dbReference type="NCBI Taxonomy" id="2606634"/>
    <lineage>
        <taxon>Bacteria</taxon>
        <taxon>Bacillati</taxon>
        <taxon>Bacillota</taxon>
        <taxon>Clostridia</taxon>
        <taxon>Lachnospirales</taxon>
        <taxon>Lachnospiraceae</taxon>
        <taxon>Velocimicrobium</taxon>
    </lineage>
</organism>
<accession>A0A6L5XYR9</accession>
<dbReference type="Gene3D" id="3.40.190.290">
    <property type="match status" value="1"/>
</dbReference>
<dbReference type="Proteomes" id="UP000482209">
    <property type="component" value="Unassembled WGS sequence"/>
</dbReference>
<keyword evidence="4" id="KW-0804">Transcription</keyword>
<gene>
    <name evidence="6" type="ORF">FYJ58_08480</name>
</gene>
<comment type="similarity">
    <text evidence="1">Belongs to the LysR transcriptional regulatory family.</text>
</comment>
<dbReference type="SUPFAM" id="SSF53850">
    <property type="entry name" value="Periplasmic binding protein-like II"/>
    <property type="match status" value="1"/>
</dbReference>
<dbReference type="FunFam" id="1.10.10.10:FF:000001">
    <property type="entry name" value="LysR family transcriptional regulator"/>
    <property type="match status" value="1"/>
</dbReference>
<dbReference type="PANTHER" id="PTHR30126">
    <property type="entry name" value="HTH-TYPE TRANSCRIPTIONAL REGULATOR"/>
    <property type="match status" value="1"/>
</dbReference>